<name>A0A7Y8XZR7_9FLAO</name>
<accession>A0A7Y8XZR7</accession>
<comment type="caution">
    <text evidence="2">The sequence shown here is derived from an EMBL/GenBank/DDBJ whole genome shotgun (WGS) entry which is preliminary data.</text>
</comment>
<gene>
    <name evidence="2" type="ORF">HZF10_02580</name>
</gene>
<protein>
    <submittedName>
        <fullName evidence="2">Uncharacterized protein</fullName>
    </submittedName>
</protein>
<organism evidence="2 3">
    <name type="scientific">Flavobacterium agri</name>
    <dbReference type="NCBI Taxonomy" id="2743471"/>
    <lineage>
        <taxon>Bacteria</taxon>
        <taxon>Pseudomonadati</taxon>
        <taxon>Bacteroidota</taxon>
        <taxon>Flavobacteriia</taxon>
        <taxon>Flavobacteriales</taxon>
        <taxon>Flavobacteriaceae</taxon>
        <taxon>Flavobacterium</taxon>
    </lineage>
</organism>
<dbReference type="Proteomes" id="UP000535020">
    <property type="component" value="Unassembled WGS sequence"/>
</dbReference>
<evidence type="ECO:0000256" key="1">
    <source>
        <dbReference type="SAM" id="Phobius"/>
    </source>
</evidence>
<feature type="transmembrane region" description="Helical" evidence="1">
    <location>
        <begin position="82"/>
        <end position="101"/>
    </location>
</feature>
<keyword evidence="1" id="KW-1133">Transmembrane helix</keyword>
<evidence type="ECO:0000313" key="3">
    <source>
        <dbReference type="Proteomes" id="UP000535020"/>
    </source>
</evidence>
<sequence>MLKNTYRTSLSKSELYEWLDRKAAQRQGFLIKMRVYKTKKTADGFRIRKIKTAKKFEKIPPRISARLLAPGKLQITVSPNRTGLVVFFVLPALFITLLSSFQSGDIVTKLLAGLFFFFPILALLNFVLVFWPMYGTRKWIERELNLDREKP</sequence>
<dbReference type="EMBL" id="JACBJI010000001">
    <property type="protein sequence ID" value="NYA69790.1"/>
    <property type="molecule type" value="Genomic_DNA"/>
</dbReference>
<evidence type="ECO:0000313" key="2">
    <source>
        <dbReference type="EMBL" id="NYA69790.1"/>
    </source>
</evidence>
<proteinExistence type="predicted"/>
<dbReference type="RefSeq" id="WP_176004616.1">
    <property type="nucleotide sequence ID" value="NZ_JABWMI010000005.1"/>
</dbReference>
<keyword evidence="1" id="KW-0812">Transmembrane</keyword>
<keyword evidence="3" id="KW-1185">Reference proteome</keyword>
<keyword evidence="1" id="KW-0472">Membrane</keyword>
<reference evidence="2 3" key="1">
    <citation type="submission" date="2020-07" db="EMBL/GenBank/DDBJ databases">
        <authorList>
            <person name="Sun Q."/>
        </authorList>
    </citation>
    <scope>NUCLEOTIDE SEQUENCE [LARGE SCALE GENOMIC DNA]</scope>
    <source>
        <strain evidence="2 3">MAH-1</strain>
    </source>
</reference>
<dbReference type="AlphaFoldDB" id="A0A7Y8XZR7"/>
<feature type="transmembrane region" description="Helical" evidence="1">
    <location>
        <begin position="113"/>
        <end position="134"/>
    </location>
</feature>